<evidence type="ECO:0000256" key="2">
    <source>
        <dbReference type="ARBA" id="ARBA00022679"/>
    </source>
</evidence>
<dbReference type="InterPro" id="IPR032098">
    <property type="entry name" value="Acyltransf_C"/>
</dbReference>
<evidence type="ECO:0000256" key="4">
    <source>
        <dbReference type="SAM" id="Phobius"/>
    </source>
</evidence>
<dbReference type="GO" id="GO:0036149">
    <property type="term" value="P:phosphatidylinositol acyl-chain remodeling"/>
    <property type="evidence" value="ECO:0007669"/>
    <property type="project" value="TreeGrafter"/>
</dbReference>
<keyword evidence="4" id="KW-0812">Transmembrane</keyword>
<dbReference type="Pfam" id="PF01553">
    <property type="entry name" value="Acyltransferase"/>
    <property type="match status" value="2"/>
</dbReference>
<accession>A0A1I8EGM7</accession>
<dbReference type="PANTHER" id="PTHR10983:SF16">
    <property type="entry name" value="LYSOCARDIOLIPIN ACYLTRANSFERASE 1"/>
    <property type="match status" value="1"/>
</dbReference>
<sequence length="614" mass="72173">MNLPNLTGLFFWLLLFLSSFLGSIFLLFPFIPLTYFAPSLWRIFADCFVGYWLILPSSLCDYILGVKFHITGDMISCSEPALIIMNHRTRLDWLFFWNALYKMNPWLLTTEKISLKKPLKSIPGAGWAMQCAAYLFLERNYKDDAHTISDMITYYKDVGRHYQILFFPEGTDRGERAAKSSDQFAMQHGLPLYHFVLHPRTTGFSYMIQVMRQKSYLKNVYDITVGYPDEIISSELEILRNGRFPHAVHFDVKRYNENDLPQDNTGLINWINNIWREKEDRLKNFYKADVANRKFSSSSSKKNNWPIHATGIDYYCAFSFWITMSVIWIYFIVSSFFVKIYVFFACVFYGLIEVFFGARVTVSGMKIDHSEPALIIMNHRTCLDWLFFWNALIRIDPWLLTSQKISLKAIVRHLPGAGWAMASNAYLFLTRRFEKDQAHIEEMIEYYANSKHAYQLLLFPEGTDKDFGATERSRRFALKQGLIHYNYVLHPRTTGFTALLRKMRQVGYIKTIYDVTVAYADTIVQSEFELFSNGSCPKNIHFYVSKIDINNLPEKNDELTAQWLTNCWKAKEEKLAQFYHSDDAQYRTFKIDSNYDKIFSVSFFFFFYIYIVLS</sequence>
<keyword evidence="2" id="KW-0808">Transferase</keyword>
<reference evidence="6" key="1">
    <citation type="submission" date="2016-11" db="UniProtKB">
        <authorList>
            <consortium name="WormBaseParasite"/>
        </authorList>
    </citation>
    <scope>IDENTIFICATION</scope>
    <source>
        <strain evidence="6">pt0022</strain>
    </source>
</reference>
<dbReference type="WBParaSite" id="maker-PairedContig_1974-snap-gene-0.4-mRNA-1">
    <property type="protein sequence ID" value="maker-PairedContig_1974-snap-gene-0.4-mRNA-1"/>
    <property type="gene ID" value="maker-PairedContig_1974-snap-gene-0.4"/>
</dbReference>
<evidence type="ECO:0000256" key="1">
    <source>
        <dbReference type="ARBA" id="ARBA00008655"/>
    </source>
</evidence>
<keyword evidence="4" id="KW-0472">Membrane</keyword>
<evidence type="ECO:0000259" key="5">
    <source>
        <dbReference type="SMART" id="SM00563"/>
    </source>
</evidence>
<dbReference type="CDD" id="cd07990">
    <property type="entry name" value="LPLAT_LCLAT1-like"/>
    <property type="match status" value="2"/>
</dbReference>
<feature type="transmembrane region" description="Helical" evidence="4">
    <location>
        <begin position="9"/>
        <end position="31"/>
    </location>
</feature>
<evidence type="ECO:0000256" key="3">
    <source>
        <dbReference type="ARBA" id="ARBA00023315"/>
    </source>
</evidence>
<name>A0A1I8EGM7_WUCBA</name>
<proteinExistence type="inferred from homology"/>
<feature type="transmembrane region" description="Helical" evidence="4">
    <location>
        <begin position="595"/>
        <end position="613"/>
    </location>
</feature>
<comment type="similarity">
    <text evidence="1">Belongs to the 1-acyl-sn-glycerol-3-phosphate acyltransferase family.</text>
</comment>
<protein>
    <recommendedName>
        <fullName evidence="5">Phospholipid/glycerol acyltransferase domain-containing protein</fullName>
    </recommendedName>
</protein>
<dbReference type="Pfam" id="PF16076">
    <property type="entry name" value="Acyltransf_C"/>
    <property type="match status" value="2"/>
</dbReference>
<feature type="transmembrane region" description="Helical" evidence="4">
    <location>
        <begin position="43"/>
        <end position="64"/>
    </location>
</feature>
<dbReference type="PANTHER" id="PTHR10983">
    <property type="entry name" value="1-ACYLGLYCEROL-3-PHOSPHATE ACYLTRANSFERASE-RELATED"/>
    <property type="match status" value="1"/>
</dbReference>
<evidence type="ECO:0000313" key="6">
    <source>
        <dbReference type="WBParaSite" id="maker-PairedContig_1974-snap-gene-0.4-mRNA-1"/>
    </source>
</evidence>
<dbReference type="SMART" id="SM00563">
    <property type="entry name" value="PlsC"/>
    <property type="match status" value="2"/>
</dbReference>
<organism evidence="6">
    <name type="scientific">Wuchereria bancrofti</name>
    <dbReference type="NCBI Taxonomy" id="6293"/>
    <lineage>
        <taxon>Eukaryota</taxon>
        <taxon>Metazoa</taxon>
        <taxon>Ecdysozoa</taxon>
        <taxon>Nematoda</taxon>
        <taxon>Chromadorea</taxon>
        <taxon>Rhabditida</taxon>
        <taxon>Spirurina</taxon>
        <taxon>Spiruromorpha</taxon>
        <taxon>Filarioidea</taxon>
        <taxon>Onchocercidae</taxon>
        <taxon>Wuchereria</taxon>
    </lineage>
</organism>
<dbReference type="STRING" id="6293.A0A1I8EGM7"/>
<dbReference type="GO" id="GO:0016746">
    <property type="term" value="F:acyltransferase activity"/>
    <property type="evidence" value="ECO:0007669"/>
    <property type="project" value="UniProtKB-KW"/>
</dbReference>
<feature type="domain" description="Phospholipid/glycerol acyltransferase" evidence="5">
    <location>
        <begin position="81"/>
        <end position="197"/>
    </location>
</feature>
<feature type="domain" description="Phospholipid/glycerol acyltransferase" evidence="5">
    <location>
        <begin position="373"/>
        <end position="497"/>
    </location>
</feature>
<keyword evidence="3" id="KW-0012">Acyltransferase</keyword>
<dbReference type="InterPro" id="IPR002123">
    <property type="entry name" value="Plipid/glycerol_acylTrfase"/>
</dbReference>
<dbReference type="AlphaFoldDB" id="A0A1I8EGM7"/>
<dbReference type="GO" id="GO:0005783">
    <property type="term" value="C:endoplasmic reticulum"/>
    <property type="evidence" value="ECO:0007669"/>
    <property type="project" value="TreeGrafter"/>
</dbReference>
<dbReference type="SUPFAM" id="SSF69593">
    <property type="entry name" value="Glycerol-3-phosphate (1)-acyltransferase"/>
    <property type="match status" value="2"/>
</dbReference>
<feature type="transmembrane region" description="Helical" evidence="4">
    <location>
        <begin position="312"/>
        <end position="332"/>
    </location>
</feature>
<feature type="transmembrane region" description="Helical" evidence="4">
    <location>
        <begin position="338"/>
        <end position="356"/>
    </location>
</feature>
<keyword evidence="4" id="KW-1133">Transmembrane helix</keyword>